<keyword evidence="3" id="KW-1185">Reference proteome</keyword>
<protein>
    <submittedName>
        <fullName evidence="2">Uncharacterized protein</fullName>
    </submittedName>
</protein>
<name>A0A9D4B0N3_9SAUR</name>
<dbReference type="EMBL" id="JAHDVG010000476">
    <property type="protein sequence ID" value="KAH1175891.1"/>
    <property type="molecule type" value="Genomic_DNA"/>
</dbReference>
<proteinExistence type="predicted"/>
<evidence type="ECO:0000256" key="1">
    <source>
        <dbReference type="SAM" id="MobiDB-lite"/>
    </source>
</evidence>
<evidence type="ECO:0000313" key="3">
    <source>
        <dbReference type="Proteomes" id="UP000827986"/>
    </source>
</evidence>
<dbReference type="AlphaFoldDB" id="A0A9D4B0N3"/>
<evidence type="ECO:0000313" key="2">
    <source>
        <dbReference type="EMBL" id="KAH1175891.1"/>
    </source>
</evidence>
<sequence length="132" mass="14362">MHRVSQVAVPSSFESKTCFSKKSQGCFQVLSDAADAPRNKREWLHPGSTDMGPEAQNPFAGGEPAARCHGTHLLLFVLPFATRSRAVSSFLPHTRSSDERHQADSKQGANLAGCRHRAGFEDMGLHQAFLAS</sequence>
<organism evidence="2 3">
    <name type="scientific">Mauremys mutica</name>
    <name type="common">yellowpond turtle</name>
    <dbReference type="NCBI Taxonomy" id="74926"/>
    <lineage>
        <taxon>Eukaryota</taxon>
        <taxon>Metazoa</taxon>
        <taxon>Chordata</taxon>
        <taxon>Craniata</taxon>
        <taxon>Vertebrata</taxon>
        <taxon>Euteleostomi</taxon>
        <taxon>Archelosauria</taxon>
        <taxon>Testudinata</taxon>
        <taxon>Testudines</taxon>
        <taxon>Cryptodira</taxon>
        <taxon>Durocryptodira</taxon>
        <taxon>Testudinoidea</taxon>
        <taxon>Geoemydidae</taxon>
        <taxon>Geoemydinae</taxon>
        <taxon>Mauremys</taxon>
    </lineage>
</organism>
<feature type="region of interest" description="Disordered" evidence="1">
    <location>
        <begin position="38"/>
        <end position="63"/>
    </location>
</feature>
<comment type="caution">
    <text evidence="2">The sequence shown here is derived from an EMBL/GenBank/DDBJ whole genome shotgun (WGS) entry which is preliminary data.</text>
</comment>
<accession>A0A9D4B0N3</accession>
<dbReference type="Proteomes" id="UP000827986">
    <property type="component" value="Unassembled WGS sequence"/>
</dbReference>
<gene>
    <name evidence="2" type="ORF">KIL84_022416</name>
</gene>
<reference evidence="2" key="1">
    <citation type="submission" date="2021-09" db="EMBL/GenBank/DDBJ databases">
        <title>The genome of Mauremys mutica provides insights into the evolution of semi-aquatic lifestyle.</title>
        <authorList>
            <person name="Gong S."/>
            <person name="Gao Y."/>
        </authorList>
    </citation>
    <scope>NUCLEOTIDE SEQUENCE</scope>
    <source>
        <strain evidence="2">MM-2020</strain>
        <tissue evidence="2">Muscle</tissue>
    </source>
</reference>